<name>A0A940DVD3_9BACT</name>
<dbReference type="Proteomes" id="UP000725002">
    <property type="component" value="Unassembled WGS sequence"/>
</dbReference>
<keyword evidence="1" id="KW-0732">Signal</keyword>
<evidence type="ECO:0000313" key="5">
    <source>
        <dbReference type="Proteomes" id="UP000725002"/>
    </source>
</evidence>
<sequence length="806" mass="92583">MKRTYSVLIAAAAAVSLSAQQAPNYELAERFSAKKVSQMVHSTRVSPNWFRDSDKFWYKWEDSDGTQYYIVDAKTGRKTSVFDMDRLAMQITEIVKDPFDAQHLPISNLELKDDKAFTFEIKSSLEEKDSVRIKRWGDRKVFSFSYDITSRKLTDITGQEEEEKYPSWVNVSPDGRIGIFAKNADLYWMDAENMAKAARDDKDSTLVEHRITTDGTREFGWGADSYMGWTETDSTKRIMPWNLVWSPDSKHFATVKYDMSDIKELWVINSLSNPRPTLETYKYQMPGEPGPKELLYVFSTEDMRGKYVRTAAFKDQTLDFETAPSTKEDNYTDFYSRKWLGDDSGFYLMRISRDIKRVDICRVDLDSDSTKTVIPERMNTYVEYRPLRLVNGGKQMIHWSERNGWANLYLYNANGSLANTIVEGPFHVENVLAVNDAEDYIIFNACGYDKSENPYQMHTFRVNFDGSGLKQLDMKDMDVWASTDDNGRYLILNYSRVDAAPASDLYSAAGTRLAELEKADLSQLFAAGYRFPERFTVKAADGVTDLYGVMYKPFDFDSTKVYPIIEYVYPGPQVEANNISWSPNMTRTDRLAQMGFIVITVGNRGGHPNRSKWYHNYGYGNLRDYGLEDQKTAVQRLAAIYPWIDGTRVGIHGHSGGGFMSTAAILKYPDFYKVAVSCAGNHDNSIYNRWWSEQHHGILEKISEKGDTSFVYKIDTNPQIAENLKGHLLLVHGDIDNNVHPANTIRVVNALIRANKRFDMLLLPGQRHGFGDMNEYFFWRMADYFSEYLLGDSQREKTDIVQLNND</sequence>
<dbReference type="PANTHER" id="PTHR11731:SF193">
    <property type="entry name" value="DIPEPTIDYL PEPTIDASE 9"/>
    <property type="match status" value="1"/>
</dbReference>
<evidence type="ECO:0000259" key="3">
    <source>
        <dbReference type="Pfam" id="PF00930"/>
    </source>
</evidence>
<dbReference type="Pfam" id="PF00930">
    <property type="entry name" value="DPPIV_N"/>
    <property type="match status" value="1"/>
</dbReference>
<dbReference type="SUPFAM" id="SSF53474">
    <property type="entry name" value="alpha/beta-Hydrolases"/>
    <property type="match status" value="1"/>
</dbReference>
<dbReference type="Gene3D" id="3.40.50.1820">
    <property type="entry name" value="alpha/beta hydrolase"/>
    <property type="match status" value="1"/>
</dbReference>
<feature type="domain" description="Peptidase S9 prolyl oligopeptidase catalytic" evidence="2">
    <location>
        <begin position="587"/>
        <end position="789"/>
    </location>
</feature>
<evidence type="ECO:0000313" key="4">
    <source>
        <dbReference type="EMBL" id="MBO8483996.1"/>
    </source>
</evidence>
<dbReference type="Gene3D" id="2.140.10.30">
    <property type="entry name" value="Dipeptidylpeptidase IV, N-terminal domain"/>
    <property type="match status" value="1"/>
</dbReference>
<proteinExistence type="predicted"/>
<feature type="domain" description="Dipeptidylpeptidase IV N-terminal" evidence="3">
    <location>
        <begin position="145"/>
        <end position="499"/>
    </location>
</feature>
<gene>
    <name evidence="4" type="ORF">IAB75_07785</name>
</gene>
<dbReference type="PANTHER" id="PTHR11731">
    <property type="entry name" value="PROTEASE FAMILY S9B,C DIPEPTIDYL-PEPTIDASE IV-RELATED"/>
    <property type="match status" value="1"/>
</dbReference>
<reference evidence="4" key="2">
    <citation type="journal article" date="2021" name="PeerJ">
        <title>Extensive microbial diversity within the chicken gut microbiome revealed by metagenomics and culture.</title>
        <authorList>
            <person name="Gilroy R."/>
            <person name="Ravi A."/>
            <person name="Getino M."/>
            <person name="Pursley I."/>
            <person name="Horton D.L."/>
            <person name="Alikhan N.F."/>
            <person name="Baker D."/>
            <person name="Gharbi K."/>
            <person name="Hall N."/>
            <person name="Watson M."/>
            <person name="Adriaenssens E.M."/>
            <person name="Foster-Nyarko E."/>
            <person name="Jarju S."/>
            <person name="Secka A."/>
            <person name="Antonio M."/>
            <person name="Oren A."/>
            <person name="Chaudhuri R.R."/>
            <person name="La Ragione R."/>
            <person name="Hildebrand F."/>
            <person name="Pallen M.J."/>
        </authorList>
    </citation>
    <scope>NUCLEOTIDE SEQUENCE</scope>
    <source>
        <strain evidence="4">G3-8215</strain>
    </source>
</reference>
<dbReference type="GO" id="GO:0006508">
    <property type="term" value="P:proteolysis"/>
    <property type="evidence" value="ECO:0007669"/>
    <property type="project" value="InterPro"/>
</dbReference>
<dbReference type="EMBL" id="JADILV010000052">
    <property type="protein sequence ID" value="MBO8483996.1"/>
    <property type="molecule type" value="Genomic_DNA"/>
</dbReference>
<dbReference type="InterPro" id="IPR050278">
    <property type="entry name" value="Serine_Prot_S9B/DPPIV"/>
</dbReference>
<feature type="chain" id="PRO_5037371932" evidence="1">
    <location>
        <begin position="22"/>
        <end position="806"/>
    </location>
</feature>
<dbReference type="InterPro" id="IPR002469">
    <property type="entry name" value="Peptidase_S9B_N"/>
</dbReference>
<dbReference type="InterPro" id="IPR029058">
    <property type="entry name" value="AB_hydrolase_fold"/>
</dbReference>
<dbReference type="Pfam" id="PF00326">
    <property type="entry name" value="Peptidase_S9"/>
    <property type="match status" value="1"/>
</dbReference>
<dbReference type="SUPFAM" id="SSF82171">
    <property type="entry name" value="DPP6 N-terminal domain-like"/>
    <property type="match status" value="1"/>
</dbReference>
<comment type="caution">
    <text evidence="4">The sequence shown here is derived from an EMBL/GenBank/DDBJ whole genome shotgun (WGS) entry which is preliminary data.</text>
</comment>
<evidence type="ECO:0000256" key="1">
    <source>
        <dbReference type="SAM" id="SignalP"/>
    </source>
</evidence>
<evidence type="ECO:0000259" key="2">
    <source>
        <dbReference type="Pfam" id="PF00326"/>
    </source>
</evidence>
<reference evidence="4" key="1">
    <citation type="submission" date="2020-10" db="EMBL/GenBank/DDBJ databases">
        <authorList>
            <person name="Gilroy R."/>
        </authorList>
    </citation>
    <scope>NUCLEOTIDE SEQUENCE</scope>
    <source>
        <strain evidence="4">G3-8215</strain>
    </source>
</reference>
<feature type="signal peptide" evidence="1">
    <location>
        <begin position="1"/>
        <end position="21"/>
    </location>
</feature>
<dbReference type="GO" id="GO:0008239">
    <property type="term" value="F:dipeptidyl-peptidase activity"/>
    <property type="evidence" value="ECO:0007669"/>
    <property type="project" value="TreeGrafter"/>
</dbReference>
<dbReference type="GO" id="GO:0008236">
    <property type="term" value="F:serine-type peptidase activity"/>
    <property type="evidence" value="ECO:0007669"/>
    <property type="project" value="InterPro"/>
</dbReference>
<dbReference type="AlphaFoldDB" id="A0A940DVD3"/>
<dbReference type="InterPro" id="IPR001375">
    <property type="entry name" value="Peptidase_S9_cat"/>
</dbReference>
<organism evidence="4 5">
    <name type="scientific">Candidatus Cryptobacteroides avicola</name>
    <dbReference type="NCBI Taxonomy" id="2840757"/>
    <lineage>
        <taxon>Bacteria</taxon>
        <taxon>Pseudomonadati</taxon>
        <taxon>Bacteroidota</taxon>
        <taxon>Bacteroidia</taxon>
        <taxon>Bacteroidales</taxon>
        <taxon>Candidatus Cryptobacteroides</taxon>
    </lineage>
</organism>
<protein>
    <submittedName>
        <fullName evidence="4">S9 family peptidase</fullName>
    </submittedName>
</protein>
<accession>A0A940DVD3</accession>